<dbReference type="PROSITE" id="PS00629">
    <property type="entry name" value="IMP_1"/>
    <property type="match status" value="1"/>
</dbReference>
<evidence type="ECO:0000313" key="6">
    <source>
        <dbReference type="Proteomes" id="UP001524547"/>
    </source>
</evidence>
<dbReference type="InterPro" id="IPR000760">
    <property type="entry name" value="Inositol_monophosphatase-like"/>
</dbReference>
<evidence type="ECO:0000313" key="5">
    <source>
        <dbReference type="EMBL" id="MCQ8241783.1"/>
    </source>
</evidence>
<protein>
    <submittedName>
        <fullName evidence="5">Inositol monophosphatase</fullName>
    </submittedName>
</protein>
<gene>
    <name evidence="5" type="ORF">NFI88_13155</name>
</gene>
<dbReference type="RefSeq" id="WP_422920538.1">
    <property type="nucleotide sequence ID" value="NZ_JAMZEJ010000008.1"/>
</dbReference>
<dbReference type="PRINTS" id="PR00377">
    <property type="entry name" value="IMPHPHTASES"/>
</dbReference>
<dbReference type="EMBL" id="JAMZEJ010000008">
    <property type="protein sequence ID" value="MCQ8241783.1"/>
    <property type="molecule type" value="Genomic_DNA"/>
</dbReference>
<keyword evidence="3" id="KW-0378">Hydrolase</keyword>
<evidence type="ECO:0000256" key="2">
    <source>
        <dbReference type="ARBA" id="ARBA00022723"/>
    </source>
</evidence>
<dbReference type="PROSITE" id="PS00630">
    <property type="entry name" value="IMP_2"/>
    <property type="match status" value="1"/>
</dbReference>
<reference evidence="5 6" key="1">
    <citation type="submission" date="2022-06" db="EMBL/GenBank/DDBJ databases">
        <title>Rhizosaccharibacter gen. nov. sp. nov. KSS12, endophytic bacteria isolated from sugarcane.</title>
        <authorList>
            <person name="Pitiwittayakul N."/>
        </authorList>
    </citation>
    <scope>NUCLEOTIDE SEQUENCE [LARGE SCALE GENOMIC DNA]</scope>
    <source>
        <strain evidence="5 6">KSS12</strain>
    </source>
</reference>
<dbReference type="Gene3D" id="3.30.540.10">
    <property type="entry name" value="Fructose-1,6-Bisphosphatase, subunit A, domain 1"/>
    <property type="match status" value="1"/>
</dbReference>
<dbReference type="Pfam" id="PF00459">
    <property type="entry name" value="Inositol_P"/>
    <property type="match status" value="1"/>
</dbReference>
<accession>A0ABT1W1Q6</accession>
<evidence type="ECO:0000256" key="4">
    <source>
        <dbReference type="ARBA" id="ARBA00022842"/>
    </source>
</evidence>
<dbReference type="PANTHER" id="PTHR20854">
    <property type="entry name" value="INOSITOL MONOPHOSPHATASE"/>
    <property type="match status" value="1"/>
</dbReference>
<sequence>MNASTLSGEIERRFDAAHDIIREAAALAMRMRPPPGAPVASMKGAQDWVTEADRAVEALVAERIGALFPADGFQGEEGGRQREGTLRWIVDPIDGTSNFARGRERWCVSLGLFENERPVAGLLLAPVVDELFAARRGGGATLNGRPIKASPAQDLHRSMIEIGWGPTVPMDLFLSRMQRAMVAGAMPRSGGSGALALADVACGRLDGYLELAINLWDVAGALPILHEAGARVSPFLRVGGLRGPAPILAAAPGLAVALGERLEMTLD</sequence>
<dbReference type="SUPFAM" id="SSF56655">
    <property type="entry name" value="Carbohydrate phosphatase"/>
    <property type="match status" value="1"/>
</dbReference>
<keyword evidence="6" id="KW-1185">Reference proteome</keyword>
<evidence type="ECO:0000256" key="3">
    <source>
        <dbReference type="ARBA" id="ARBA00022801"/>
    </source>
</evidence>
<keyword evidence="4" id="KW-0460">Magnesium</keyword>
<keyword evidence="2" id="KW-0479">Metal-binding</keyword>
<comment type="similarity">
    <text evidence="1">Belongs to the inositol monophosphatase superfamily.</text>
</comment>
<proteinExistence type="inferred from homology"/>
<dbReference type="Gene3D" id="3.40.190.80">
    <property type="match status" value="1"/>
</dbReference>
<dbReference type="PANTHER" id="PTHR20854:SF4">
    <property type="entry name" value="INOSITOL-1-MONOPHOSPHATASE-RELATED"/>
    <property type="match status" value="1"/>
</dbReference>
<dbReference type="InterPro" id="IPR020550">
    <property type="entry name" value="Inositol_monophosphatase_CS"/>
</dbReference>
<evidence type="ECO:0000256" key="1">
    <source>
        <dbReference type="ARBA" id="ARBA00009759"/>
    </source>
</evidence>
<comment type="caution">
    <text evidence="5">The sequence shown here is derived from an EMBL/GenBank/DDBJ whole genome shotgun (WGS) entry which is preliminary data.</text>
</comment>
<name>A0ABT1W1Q6_9PROT</name>
<dbReference type="Proteomes" id="UP001524547">
    <property type="component" value="Unassembled WGS sequence"/>
</dbReference>
<dbReference type="InterPro" id="IPR020583">
    <property type="entry name" value="Inositol_monoP_metal-BS"/>
</dbReference>
<organism evidence="5 6">
    <name type="scientific">Rhizosaccharibacter radicis</name>
    <dbReference type="NCBI Taxonomy" id="2782605"/>
    <lineage>
        <taxon>Bacteria</taxon>
        <taxon>Pseudomonadati</taxon>
        <taxon>Pseudomonadota</taxon>
        <taxon>Alphaproteobacteria</taxon>
        <taxon>Acetobacterales</taxon>
        <taxon>Acetobacteraceae</taxon>
        <taxon>Rhizosaccharibacter</taxon>
    </lineage>
</organism>